<reference evidence="1 2" key="1">
    <citation type="submission" date="2018-10" db="EMBL/GenBank/DDBJ databases">
        <title>Genomic Encyclopedia of Archaeal and Bacterial Type Strains, Phase II (KMG-II): from individual species to whole genera.</title>
        <authorList>
            <person name="Goeker M."/>
        </authorList>
    </citation>
    <scope>NUCLEOTIDE SEQUENCE [LARGE SCALE GENOMIC DNA]</scope>
    <source>
        <strain evidence="1 2">DSM 18602</strain>
    </source>
</reference>
<dbReference type="AlphaFoldDB" id="A0A495J2I9"/>
<dbReference type="EMBL" id="RBKU01000001">
    <property type="protein sequence ID" value="RKR83180.1"/>
    <property type="molecule type" value="Genomic_DNA"/>
</dbReference>
<gene>
    <name evidence="1" type="ORF">BDD43_3382</name>
</gene>
<name>A0A495J2I9_9SPHI</name>
<dbReference type="RefSeq" id="WP_121198703.1">
    <property type="nucleotide sequence ID" value="NZ_RBKU01000001.1"/>
</dbReference>
<accession>A0A495J2I9</accession>
<evidence type="ECO:0000313" key="2">
    <source>
        <dbReference type="Proteomes" id="UP000268007"/>
    </source>
</evidence>
<evidence type="ECO:0000313" key="1">
    <source>
        <dbReference type="EMBL" id="RKR83180.1"/>
    </source>
</evidence>
<sequence length="87" mass="9657">MAKFNFKNQLLDMEGNVTEVQLNKLLAGMLMQSNSKSPVKLFDMALTLMSDGELELDTTDKALLQETIKDSELLTVLAKGRLLQVLA</sequence>
<protein>
    <submittedName>
        <fullName evidence="1">Uncharacterized protein</fullName>
    </submittedName>
</protein>
<comment type="caution">
    <text evidence="1">The sequence shown here is derived from an EMBL/GenBank/DDBJ whole genome shotgun (WGS) entry which is preliminary data.</text>
</comment>
<dbReference type="Proteomes" id="UP000268007">
    <property type="component" value="Unassembled WGS sequence"/>
</dbReference>
<organism evidence="1 2">
    <name type="scientific">Mucilaginibacter gracilis</name>
    <dbReference type="NCBI Taxonomy" id="423350"/>
    <lineage>
        <taxon>Bacteria</taxon>
        <taxon>Pseudomonadati</taxon>
        <taxon>Bacteroidota</taxon>
        <taxon>Sphingobacteriia</taxon>
        <taxon>Sphingobacteriales</taxon>
        <taxon>Sphingobacteriaceae</taxon>
        <taxon>Mucilaginibacter</taxon>
    </lineage>
</organism>
<proteinExistence type="predicted"/>
<keyword evidence="2" id="KW-1185">Reference proteome</keyword>